<feature type="transmembrane region" description="Helical" evidence="7">
    <location>
        <begin position="20"/>
        <end position="40"/>
    </location>
</feature>
<organism evidence="9 10">
    <name type="scientific">Helcococcus kunzii ATCC 51366</name>
    <dbReference type="NCBI Taxonomy" id="883114"/>
    <lineage>
        <taxon>Bacteria</taxon>
        <taxon>Bacillati</taxon>
        <taxon>Bacillota</taxon>
        <taxon>Tissierellia</taxon>
        <taxon>Tissierellales</taxon>
        <taxon>Peptoniphilaceae</taxon>
        <taxon>Helcococcus</taxon>
    </lineage>
</organism>
<reference evidence="9 10" key="1">
    <citation type="submission" date="2012-01" db="EMBL/GenBank/DDBJ databases">
        <title>The Genome Sequence of Helcococcus kunzii ATCC 51366.</title>
        <authorList>
            <consortium name="The Broad Institute Genome Sequencing Platform"/>
            <person name="Earl A."/>
            <person name="Ward D."/>
            <person name="Feldgarden M."/>
            <person name="Gevers D."/>
            <person name="Huys G."/>
            <person name="Young S.K."/>
            <person name="Zeng Q."/>
            <person name="Gargeya S."/>
            <person name="Fitzgerald M."/>
            <person name="Haas B."/>
            <person name="Abouelleil A."/>
            <person name="Alvarado L."/>
            <person name="Arachchi H.M."/>
            <person name="Berlin A."/>
            <person name="Chapman S.B."/>
            <person name="Gearin G."/>
            <person name="Goldberg J."/>
            <person name="Griggs A."/>
            <person name="Gujja S."/>
            <person name="Hansen M."/>
            <person name="Heiman D."/>
            <person name="Howarth C."/>
            <person name="Larimer J."/>
            <person name="Lui A."/>
            <person name="MacDonald P.J.P."/>
            <person name="McCowen C."/>
            <person name="Montmayeur A."/>
            <person name="Murphy C."/>
            <person name="Neiman D."/>
            <person name="Pearson M."/>
            <person name="Priest M."/>
            <person name="Roberts A."/>
            <person name="Saif S."/>
            <person name="Shea T."/>
            <person name="Sisk P."/>
            <person name="Stolte C."/>
            <person name="Sykes S."/>
            <person name="Wortman J."/>
            <person name="Nusbaum C."/>
            <person name="Birren B."/>
        </authorList>
    </citation>
    <scope>NUCLEOTIDE SEQUENCE [LARGE SCALE GENOMIC DNA]</scope>
    <source>
        <strain evidence="9 10">ATCC 51366</strain>
    </source>
</reference>
<sequence>MDSRVERNKLKRKKIKRKRLKRLFSIIALVFFVGVTIVFITDKFFFSVFTVDGESMQRTLYEGDKIIIQKINIKAEDLKQDDIVSFIGNDERLYIKRIIGIPGDVIEIVNGKVLVNGVQKIETYIKGNITESYSQSKWFVKENEFFVLGDNRLKNKSKDSRIFGTINIEQIEGKVVYNFNTER</sequence>
<evidence type="ECO:0000256" key="6">
    <source>
        <dbReference type="PIRSR" id="PIRSR600223-1"/>
    </source>
</evidence>
<comment type="caution">
    <text evidence="9">The sequence shown here is derived from an EMBL/GenBank/DDBJ whole genome shotgun (WGS) entry which is preliminary data.</text>
</comment>
<dbReference type="STRING" id="883114.HMPREF9709_01290"/>
<dbReference type="PRINTS" id="PR00727">
    <property type="entry name" value="LEADERPTASE"/>
</dbReference>
<evidence type="ECO:0000313" key="10">
    <source>
        <dbReference type="Proteomes" id="UP000004191"/>
    </source>
</evidence>
<dbReference type="InterPro" id="IPR019757">
    <property type="entry name" value="Pept_S26A_signal_pept_1_Lys-AS"/>
</dbReference>
<dbReference type="SUPFAM" id="SSF51306">
    <property type="entry name" value="LexA/Signal peptidase"/>
    <property type="match status" value="1"/>
</dbReference>
<dbReference type="PANTHER" id="PTHR43390">
    <property type="entry name" value="SIGNAL PEPTIDASE I"/>
    <property type="match status" value="1"/>
</dbReference>
<dbReference type="GeneID" id="96999259"/>
<evidence type="ECO:0000256" key="7">
    <source>
        <dbReference type="RuleBase" id="RU362042"/>
    </source>
</evidence>
<dbReference type="AlphaFoldDB" id="H3NPL8"/>
<dbReference type="GO" id="GO:0009003">
    <property type="term" value="F:signal peptidase activity"/>
    <property type="evidence" value="ECO:0007669"/>
    <property type="project" value="UniProtKB-EC"/>
</dbReference>
<name>H3NPL8_9FIRM</name>
<dbReference type="InterPro" id="IPR019533">
    <property type="entry name" value="Peptidase_S26"/>
</dbReference>
<protein>
    <recommendedName>
        <fullName evidence="4 7">Signal peptidase I</fullName>
        <ecNumber evidence="4 7">3.4.21.89</ecNumber>
    </recommendedName>
</protein>
<keyword evidence="7" id="KW-0472">Membrane</keyword>
<feature type="domain" description="Peptidase S26" evidence="8">
    <location>
        <begin position="28"/>
        <end position="176"/>
    </location>
</feature>
<dbReference type="eggNOG" id="COG0681">
    <property type="taxonomic scope" value="Bacteria"/>
</dbReference>
<gene>
    <name evidence="9" type="ORF">HMPREF9709_01290</name>
</gene>
<dbReference type="EMBL" id="AGEI01000024">
    <property type="protein sequence ID" value="EHR33246.1"/>
    <property type="molecule type" value="Genomic_DNA"/>
</dbReference>
<dbReference type="PROSITE" id="PS00760">
    <property type="entry name" value="SPASE_I_2"/>
    <property type="match status" value="1"/>
</dbReference>
<evidence type="ECO:0000256" key="4">
    <source>
        <dbReference type="ARBA" id="ARBA00013208"/>
    </source>
</evidence>
<dbReference type="PATRIC" id="fig|883114.3.peg.1281"/>
<dbReference type="InterPro" id="IPR036286">
    <property type="entry name" value="LexA/Signal_pep-like_sf"/>
</dbReference>
<dbReference type="PANTHER" id="PTHR43390:SF1">
    <property type="entry name" value="CHLOROPLAST PROCESSING PEPTIDASE"/>
    <property type="match status" value="1"/>
</dbReference>
<dbReference type="GO" id="GO:0005886">
    <property type="term" value="C:plasma membrane"/>
    <property type="evidence" value="ECO:0007669"/>
    <property type="project" value="UniProtKB-SubCell"/>
</dbReference>
<feature type="active site" evidence="6">
    <location>
        <position position="55"/>
    </location>
</feature>
<dbReference type="EC" id="3.4.21.89" evidence="4 7"/>
<evidence type="ECO:0000256" key="5">
    <source>
        <dbReference type="ARBA" id="ARBA00022801"/>
    </source>
</evidence>
<dbReference type="CDD" id="cd06530">
    <property type="entry name" value="S26_SPase_I"/>
    <property type="match status" value="1"/>
</dbReference>
<keyword evidence="7" id="KW-0812">Transmembrane</keyword>
<keyword evidence="10" id="KW-1185">Reference proteome</keyword>
<evidence type="ECO:0000256" key="1">
    <source>
        <dbReference type="ARBA" id="ARBA00000677"/>
    </source>
</evidence>
<proteinExistence type="inferred from homology"/>
<evidence type="ECO:0000256" key="3">
    <source>
        <dbReference type="ARBA" id="ARBA00009370"/>
    </source>
</evidence>
<accession>H3NPL8</accession>
<dbReference type="RefSeq" id="WP_005398805.1">
    <property type="nucleotide sequence ID" value="NZ_JH601088.1"/>
</dbReference>
<dbReference type="InterPro" id="IPR000223">
    <property type="entry name" value="Pept_S26A_signal_pept_1"/>
</dbReference>
<dbReference type="Pfam" id="PF10502">
    <property type="entry name" value="Peptidase_S26"/>
    <property type="match status" value="1"/>
</dbReference>
<keyword evidence="7" id="KW-1133">Transmembrane helix</keyword>
<keyword evidence="5 7" id="KW-0378">Hydrolase</keyword>
<dbReference type="GO" id="GO:0006465">
    <property type="term" value="P:signal peptide processing"/>
    <property type="evidence" value="ECO:0007669"/>
    <property type="project" value="InterPro"/>
</dbReference>
<keyword evidence="7" id="KW-0645">Protease</keyword>
<dbReference type="Gene3D" id="2.10.109.10">
    <property type="entry name" value="Umud Fragment, subunit A"/>
    <property type="match status" value="1"/>
</dbReference>
<dbReference type="HOGENOM" id="CLU_028723_5_3_9"/>
<evidence type="ECO:0000313" key="9">
    <source>
        <dbReference type="EMBL" id="EHR33246.1"/>
    </source>
</evidence>
<evidence type="ECO:0000256" key="2">
    <source>
        <dbReference type="ARBA" id="ARBA00004401"/>
    </source>
</evidence>
<comment type="similarity">
    <text evidence="3 7">Belongs to the peptidase S26 family.</text>
</comment>
<evidence type="ECO:0000259" key="8">
    <source>
        <dbReference type="Pfam" id="PF10502"/>
    </source>
</evidence>
<feature type="active site" evidence="6">
    <location>
        <position position="96"/>
    </location>
</feature>
<dbReference type="NCBIfam" id="TIGR02227">
    <property type="entry name" value="sigpep_I_bact"/>
    <property type="match status" value="1"/>
</dbReference>
<dbReference type="GO" id="GO:0004252">
    <property type="term" value="F:serine-type endopeptidase activity"/>
    <property type="evidence" value="ECO:0007669"/>
    <property type="project" value="InterPro"/>
</dbReference>
<comment type="catalytic activity">
    <reaction evidence="1 7">
        <text>Cleavage of hydrophobic, N-terminal signal or leader sequences from secreted and periplasmic proteins.</text>
        <dbReference type="EC" id="3.4.21.89"/>
    </reaction>
</comment>
<dbReference type="Proteomes" id="UP000004191">
    <property type="component" value="Unassembled WGS sequence"/>
</dbReference>
<comment type="subcellular location">
    <subcellularLocation>
        <location evidence="2">Cell membrane</location>
        <topology evidence="2">Single-pass type II membrane protein</topology>
    </subcellularLocation>
    <subcellularLocation>
        <location evidence="7">Membrane</location>
        <topology evidence="7">Single-pass type II membrane protein</topology>
    </subcellularLocation>
</comment>